<dbReference type="EC" id="7.2.1.1" evidence="16 17"/>
<evidence type="ECO:0000256" key="1">
    <source>
        <dbReference type="ARBA" id="ARBA00022448"/>
    </source>
</evidence>
<keyword evidence="14 16" id="KW-0472">Membrane</keyword>
<dbReference type="OrthoDB" id="9794010at2"/>
<dbReference type="Pfam" id="PF04205">
    <property type="entry name" value="FMN_bind"/>
    <property type="match status" value="1"/>
</dbReference>
<dbReference type="EMBL" id="LS992154">
    <property type="protein sequence ID" value="SYX08848.1"/>
    <property type="molecule type" value="Genomic_DNA"/>
</dbReference>
<dbReference type="GO" id="GO:0016655">
    <property type="term" value="F:oxidoreductase activity, acting on NAD(P)H, quinone or similar compound as acceptor"/>
    <property type="evidence" value="ECO:0007669"/>
    <property type="project" value="UniProtKB-UniRule"/>
</dbReference>
<gene>
    <name evidence="16 19" type="primary">nqrC</name>
    <name evidence="19" type="ORF">C834K_0385</name>
</gene>
<keyword evidence="4 16" id="KW-0597">Phosphoprotein</keyword>
<keyword evidence="15 16" id="KW-0739">Sodium transport</keyword>
<feature type="domain" description="FMN-binding" evidence="18">
    <location>
        <begin position="187"/>
        <end position="300"/>
    </location>
</feature>
<comment type="subcellular location">
    <subcellularLocation>
        <location evidence="16">Cell membrane</location>
        <topology evidence="16">Single-pass membrane protein</topology>
    </subcellularLocation>
</comment>
<keyword evidence="11 16" id="KW-0915">Sodium</keyword>
<evidence type="ECO:0000313" key="19">
    <source>
        <dbReference type="EMBL" id="SYX08848.1"/>
    </source>
</evidence>
<keyword evidence="8 16" id="KW-1278">Translocase</keyword>
<dbReference type="NCBIfam" id="TIGR01938">
    <property type="entry name" value="nqrC"/>
    <property type="match status" value="1"/>
</dbReference>
<comment type="function">
    <text evidence="16">NQR complex catalyzes the reduction of ubiquinone-1 to ubiquinol by two successive reactions, coupled with the transport of Na(+) ions from the cytoplasm to the periplasm. NqrA to NqrE are probably involved in the second step, the conversion of ubisemiquinone to ubiquinol.</text>
</comment>
<dbReference type="InterPro" id="IPR010204">
    <property type="entry name" value="NqrC"/>
</dbReference>
<keyword evidence="10 16" id="KW-0520">NAD</keyword>
<keyword evidence="12 16" id="KW-0406">Ion transport</keyword>
<dbReference type="GO" id="GO:0006814">
    <property type="term" value="P:sodium ion transport"/>
    <property type="evidence" value="ECO:0007669"/>
    <property type="project" value="UniProtKB-UniRule"/>
</dbReference>
<name>A0A3B0PRP7_9CHLA</name>
<organism evidence="19 20">
    <name type="scientific">Chlamydia poikilotherma</name>
    <dbReference type="NCBI Taxonomy" id="1967783"/>
    <lineage>
        <taxon>Bacteria</taxon>
        <taxon>Pseudomonadati</taxon>
        <taxon>Chlamydiota</taxon>
        <taxon>Chlamydiia</taxon>
        <taxon>Chlamydiales</taxon>
        <taxon>Chlamydiaceae</taxon>
        <taxon>Chlamydia/Chlamydophila group</taxon>
        <taxon>Chlamydia</taxon>
    </lineage>
</organism>
<evidence type="ECO:0000256" key="12">
    <source>
        <dbReference type="ARBA" id="ARBA00023065"/>
    </source>
</evidence>
<evidence type="ECO:0000256" key="9">
    <source>
        <dbReference type="ARBA" id="ARBA00022989"/>
    </source>
</evidence>
<evidence type="ECO:0000256" key="10">
    <source>
        <dbReference type="ARBA" id="ARBA00023027"/>
    </source>
</evidence>
<dbReference type="AlphaFoldDB" id="A0A3B0PRP7"/>
<evidence type="ECO:0000256" key="8">
    <source>
        <dbReference type="ARBA" id="ARBA00022967"/>
    </source>
</evidence>
<comment type="subunit">
    <text evidence="16 17">Composed of six subunits; NqrA, NqrB, NqrC, NqrD, NqrE and NqrF.</text>
</comment>
<dbReference type="KEGG" id="chla:C834K_0385"/>
<comment type="catalytic activity">
    <reaction evidence="16 17">
        <text>a ubiquinone + n Na(+)(in) + NADH + H(+) = a ubiquinol + n Na(+)(out) + NAD(+)</text>
        <dbReference type="Rhea" id="RHEA:47748"/>
        <dbReference type="Rhea" id="RHEA-COMP:9565"/>
        <dbReference type="Rhea" id="RHEA-COMP:9566"/>
        <dbReference type="ChEBI" id="CHEBI:15378"/>
        <dbReference type="ChEBI" id="CHEBI:16389"/>
        <dbReference type="ChEBI" id="CHEBI:17976"/>
        <dbReference type="ChEBI" id="CHEBI:29101"/>
        <dbReference type="ChEBI" id="CHEBI:57540"/>
        <dbReference type="ChEBI" id="CHEBI:57945"/>
        <dbReference type="EC" id="7.2.1.1"/>
    </reaction>
</comment>
<dbReference type="HAMAP" id="MF_00427">
    <property type="entry name" value="NqrC"/>
    <property type="match status" value="1"/>
</dbReference>
<reference evidence="20" key="1">
    <citation type="submission" date="2017-11" db="EMBL/GenBank/DDBJ databases">
        <authorList>
            <person name="Seth-Smith MB H."/>
        </authorList>
    </citation>
    <scope>NUCLEOTIDE SEQUENCE [LARGE SCALE GENOMIC DNA]</scope>
</reference>
<comment type="cofactor">
    <cofactor evidence="16 17">
        <name>FMN</name>
        <dbReference type="ChEBI" id="CHEBI:58210"/>
    </cofactor>
</comment>
<dbReference type="NCBIfam" id="NF003751">
    <property type="entry name" value="PRK05346.2-2"/>
    <property type="match status" value="1"/>
</dbReference>
<dbReference type="GO" id="GO:0005886">
    <property type="term" value="C:plasma membrane"/>
    <property type="evidence" value="ECO:0007669"/>
    <property type="project" value="UniProtKB-SubCell"/>
</dbReference>
<evidence type="ECO:0000256" key="17">
    <source>
        <dbReference type="PIRNR" id="PIRNR009437"/>
    </source>
</evidence>
<dbReference type="PANTHER" id="PTHR37838">
    <property type="entry name" value="NA(+)-TRANSLOCATING NADH-QUINONE REDUCTASE SUBUNIT C"/>
    <property type="match status" value="1"/>
</dbReference>
<comment type="similarity">
    <text evidence="16 17">Belongs to the NqrC family.</text>
</comment>
<evidence type="ECO:0000256" key="11">
    <source>
        <dbReference type="ARBA" id="ARBA00023053"/>
    </source>
</evidence>
<evidence type="ECO:0000313" key="20">
    <source>
        <dbReference type="Proteomes" id="UP000258476"/>
    </source>
</evidence>
<keyword evidence="1 16" id="KW-0813">Transport</keyword>
<keyword evidence="7 16" id="KW-0812">Transmembrane</keyword>
<keyword evidence="13 16" id="KW-0830">Ubiquinone</keyword>
<keyword evidence="5 16" id="KW-0285">Flavoprotein</keyword>
<dbReference type="PANTHER" id="PTHR37838:SF1">
    <property type="entry name" value="NA(+)-TRANSLOCATING NADH-QUINONE REDUCTASE SUBUNIT C"/>
    <property type="match status" value="1"/>
</dbReference>
<evidence type="ECO:0000256" key="5">
    <source>
        <dbReference type="ARBA" id="ARBA00022630"/>
    </source>
</evidence>
<evidence type="ECO:0000256" key="3">
    <source>
        <dbReference type="ARBA" id="ARBA00022519"/>
    </source>
</evidence>
<keyword evidence="20" id="KW-1185">Reference proteome</keyword>
<proteinExistence type="inferred from homology"/>
<keyword evidence="3" id="KW-0997">Cell inner membrane</keyword>
<evidence type="ECO:0000256" key="7">
    <source>
        <dbReference type="ARBA" id="ARBA00022692"/>
    </source>
</evidence>
<evidence type="ECO:0000259" key="18">
    <source>
        <dbReference type="SMART" id="SM00900"/>
    </source>
</evidence>
<feature type="transmembrane region" description="Helical" evidence="16">
    <location>
        <begin position="12"/>
        <end position="38"/>
    </location>
</feature>
<feature type="modified residue" description="FMN phosphoryl threonine" evidence="16">
    <location>
        <position position="283"/>
    </location>
</feature>
<keyword evidence="6 16" id="KW-0288">FMN</keyword>
<comment type="caution">
    <text evidence="16">Lacks conserved residue(s) required for the propagation of feature annotation.</text>
</comment>
<evidence type="ECO:0000256" key="14">
    <source>
        <dbReference type="ARBA" id="ARBA00023136"/>
    </source>
</evidence>
<evidence type="ECO:0000256" key="16">
    <source>
        <dbReference type="HAMAP-Rule" id="MF_00427"/>
    </source>
</evidence>
<evidence type="ECO:0000256" key="4">
    <source>
        <dbReference type="ARBA" id="ARBA00022553"/>
    </source>
</evidence>
<dbReference type="PIRSF" id="PIRSF009437">
    <property type="entry name" value="NQR-1_subunit_C"/>
    <property type="match status" value="1"/>
</dbReference>
<sequence>MSSEKSKSHLNQTWYVVLFIFALSLFSSVFLSTVYYILAPFQERAAIFDRNQQMLTAAHVLDFSGKFQIYEKDSWQPAIYDKTSHLLKVADKRAPVVTSSVLDSYAQGFVHPLLADKRGQMFSFEEKNINVTEFIEKHQNGHFYQQPLLLFYVILANTEQARMMSAAEVIKNPSVVRAIIIPISGFGLWGPIYGYLAVENNGDTVLGTAWYQQAETPGLGANIANPLWQKQFYGKKIFLQAASENTDFATTPLGLEVIKGSVQSAFGTSPKALSSIDGISGATLTCNGVTEAYAQSLAPYRSLLMSFAKLNNQRDHNGSK</sequence>
<evidence type="ECO:0000256" key="6">
    <source>
        <dbReference type="ARBA" id="ARBA00022643"/>
    </source>
</evidence>
<dbReference type="RefSeq" id="WP_117274163.1">
    <property type="nucleotide sequence ID" value="NZ_LS992154.1"/>
</dbReference>
<dbReference type="SMART" id="SM00900">
    <property type="entry name" value="FMN_bind"/>
    <property type="match status" value="1"/>
</dbReference>
<dbReference type="GO" id="GO:0010181">
    <property type="term" value="F:FMN binding"/>
    <property type="evidence" value="ECO:0007669"/>
    <property type="project" value="UniProtKB-UniRule"/>
</dbReference>
<evidence type="ECO:0000256" key="2">
    <source>
        <dbReference type="ARBA" id="ARBA00022475"/>
    </source>
</evidence>
<keyword evidence="2 16" id="KW-1003">Cell membrane</keyword>
<evidence type="ECO:0000256" key="13">
    <source>
        <dbReference type="ARBA" id="ARBA00023075"/>
    </source>
</evidence>
<evidence type="ECO:0000256" key="15">
    <source>
        <dbReference type="ARBA" id="ARBA00023201"/>
    </source>
</evidence>
<accession>A0A3B0PRP7</accession>
<dbReference type="Proteomes" id="UP000258476">
    <property type="component" value="Chromosome"/>
</dbReference>
<dbReference type="InterPro" id="IPR007329">
    <property type="entry name" value="FMN-bd"/>
</dbReference>
<protein>
    <recommendedName>
        <fullName evidence="16 17">Na(+)-translocating NADH-quinone reductase subunit C</fullName>
        <shortName evidence="16 17">Na(+)-NQR subunit C</shortName>
        <shortName evidence="16 17">Na(+)-translocating NQR subunit C</shortName>
        <ecNumber evidence="16 17">7.2.1.1</ecNumber>
    </recommendedName>
    <alternativeName>
        <fullName evidence="16 17">NQR complex subunit C</fullName>
    </alternativeName>
    <alternativeName>
        <fullName evidence="16 17">NQR-1 subunit C</fullName>
    </alternativeName>
</protein>
<keyword evidence="9 16" id="KW-1133">Transmembrane helix</keyword>